<dbReference type="EMBL" id="LSRC01000059">
    <property type="protein sequence ID" value="KXI15726.1"/>
    <property type="molecule type" value="Genomic_DNA"/>
</dbReference>
<evidence type="ECO:0000313" key="2">
    <source>
        <dbReference type="Proteomes" id="UP000070505"/>
    </source>
</evidence>
<gene>
    <name evidence="1" type="ORF">HMPREF3230_01292</name>
</gene>
<sequence>MRTTTTNLKRIVALFSEALMLYACCISRCCKLFFAKFMYLCK</sequence>
<reference evidence="1 2" key="1">
    <citation type="submission" date="2016-02" db="EMBL/GenBank/DDBJ databases">
        <authorList>
            <person name="Wen L."/>
            <person name="He K."/>
            <person name="Yang H."/>
        </authorList>
    </citation>
    <scope>NUCLEOTIDE SEQUENCE [LARGE SCALE GENOMIC DNA]</scope>
    <source>
        <strain evidence="1 2">CMW7778B</strain>
    </source>
</reference>
<name>A0A135Z235_GARVA</name>
<accession>A0A135Z235</accession>
<dbReference type="Proteomes" id="UP000070505">
    <property type="component" value="Unassembled WGS sequence"/>
</dbReference>
<organism evidence="1 2">
    <name type="scientific">Gardnerella vaginalis</name>
    <dbReference type="NCBI Taxonomy" id="2702"/>
    <lineage>
        <taxon>Bacteria</taxon>
        <taxon>Bacillati</taxon>
        <taxon>Actinomycetota</taxon>
        <taxon>Actinomycetes</taxon>
        <taxon>Bifidobacteriales</taxon>
        <taxon>Bifidobacteriaceae</taxon>
        <taxon>Gardnerella</taxon>
    </lineage>
</organism>
<dbReference type="PATRIC" id="fig|2702.101.peg.1275"/>
<comment type="caution">
    <text evidence="1">The sequence shown here is derived from an EMBL/GenBank/DDBJ whole genome shotgun (WGS) entry which is preliminary data.</text>
</comment>
<protein>
    <submittedName>
        <fullName evidence="1">Uncharacterized protein</fullName>
    </submittedName>
</protein>
<dbReference type="AlphaFoldDB" id="A0A135Z235"/>
<proteinExistence type="predicted"/>
<evidence type="ECO:0000313" key="1">
    <source>
        <dbReference type="EMBL" id="KXI15726.1"/>
    </source>
</evidence>